<name>A0A382E0B9_9ZZZZ</name>
<keyword evidence="8" id="KW-0460">Magnesium</keyword>
<protein>
    <recommendedName>
        <fullName evidence="1">ribose-phosphate diphosphokinase</fullName>
        <ecNumber evidence="1">2.7.6.1</ecNumber>
    </recommendedName>
</protein>
<dbReference type="InterPro" id="IPR029057">
    <property type="entry name" value="PRTase-like"/>
</dbReference>
<evidence type="ECO:0000256" key="8">
    <source>
        <dbReference type="ARBA" id="ARBA00022842"/>
    </source>
</evidence>
<evidence type="ECO:0000256" key="4">
    <source>
        <dbReference type="ARBA" id="ARBA00022727"/>
    </source>
</evidence>
<dbReference type="GO" id="GO:0006015">
    <property type="term" value="P:5-phosphoribose 1-diphosphate biosynthetic process"/>
    <property type="evidence" value="ECO:0007669"/>
    <property type="project" value="TreeGrafter"/>
</dbReference>
<keyword evidence="4" id="KW-0545">Nucleotide biosynthesis</keyword>
<dbReference type="InterPro" id="IPR000836">
    <property type="entry name" value="PRTase_dom"/>
</dbReference>
<dbReference type="PANTHER" id="PTHR10210">
    <property type="entry name" value="RIBOSE-PHOSPHATE DIPHOSPHOKINASE FAMILY MEMBER"/>
    <property type="match status" value="1"/>
</dbReference>
<organism evidence="10">
    <name type="scientific">marine metagenome</name>
    <dbReference type="NCBI Taxonomy" id="408172"/>
    <lineage>
        <taxon>unclassified sequences</taxon>
        <taxon>metagenomes</taxon>
        <taxon>ecological metagenomes</taxon>
    </lineage>
</organism>
<evidence type="ECO:0000256" key="1">
    <source>
        <dbReference type="ARBA" id="ARBA00013247"/>
    </source>
</evidence>
<reference evidence="10" key="1">
    <citation type="submission" date="2018-05" db="EMBL/GenBank/DDBJ databases">
        <authorList>
            <person name="Lanie J.A."/>
            <person name="Ng W.-L."/>
            <person name="Kazmierczak K.M."/>
            <person name="Andrzejewski T.M."/>
            <person name="Davidsen T.M."/>
            <person name="Wayne K.J."/>
            <person name="Tettelin H."/>
            <person name="Glass J.I."/>
            <person name="Rusch D."/>
            <person name="Podicherti R."/>
            <person name="Tsui H.-C.T."/>
            <person name="Winkler M.E."/>
        </authorList>
    </citation>
    <scope>NUCLEOTIDE SEQUENCE</scope>
</reference>
<feature type="non-terminal residue" evidence="10">
    <location>
        <position position="1"/>
    </location>
</feature>
<dbReference type="EMBL" id="UINC01041718">
    <property type="protein sequence ID" value="SVB43383.1"/>
    <property type="molecule type" value="Genomic_DNA"/>
</dbReference>
<dbReference type="GO" id="GO:0005737">
    <property type="term" value="C:cytoplasm"/>
    <property type="evidence" value="ECO:0007669"/>
    <property type="project" value="TreeGrafter"/>
</dbReference>
<dbReference type="AlphaFoldDB" id="A0A382E0B9"/>
<evidence type="ECO:0000256" key="7">
    <source>
        <dbReference type="ARBA" id="ARBA00022840"/>
    </source>
</evidence>
<sequence>GYARQDHKSTGREPISAKLVANLLASAGADRIISVDLHATQIQGFFDIPFDHLTALATLASYLKEKHVENGVIVSPDVGRAKFAEKYADLLGLPMALMHKRRAGIGGTDVEVKAEIIGDVRERTPIIIDDLIASGSIYKHADSLVAEGANPAYISITHPVLTGDATQRLNRPSIQEIVTTNTIPVPAEKQIDGKVSVLSIAPLLAEAILRIHKHKSVSKVFLDQQVIFPV</sequence>
<keyword evidence="6" id="KW-0418">Kinase</keyword>
<keyword evidence="7" id="KW-0067">ATP-binding</keyword>
<dbReference type="EC" id="2.7.6.1" evidence="1"/>
<evidence type="ECO:0000256" key="2">
    <source>
        <dbReference type="ARBA" id="ARBA00022679"/>
    </source>
</evidence>
<gene>
    <name evidence="10" type="ORF">METZ01_LOCUS196237</name>
</gene>
<dbReference type="NCBIfam" id="TIGR01251">
    <property type="entry name" value="ribP_PPkin"/>
    <property type="match status" value="1"/>
</dbReference>
<evidence type="ECO:0000256" key="6">
    <source>
        <dbReference type="ARBA" id="ARBA00022777"/>
    </source>
</evidence>
<proteinExistence type="predicted"/>
<evidence type="ECO:0000259" key="9">
    <source>
        <dbReference type="Pfam" id="PF13793"/>
    </source>
</evidence>
<dbReference type="PANTHER" id="PTHR10210:SF41">
    <property type="entry name" value="RIBOSE-PHOSPHATE PYROPHOSPHOKINASE 1, CHLOROPLASTIC"/>
    <property type="match status" value="1"/>
</dbReference>
<dbReference type="PROSITE" id="PS00114">
    <property type="entry name" value="PRPP_SYNTHASE"/>
    <property type="match status" value="1"/>
</dbReference>
<dbReference type="GO" id="GO:0004749">
    <property type="term" value="F:ribose phosphate diphosphokinase activity"/>
    <property type="evidence" value="ECO:0007669"/>
    <property type="project" value="UniProtKB-EC"/>
</dbReference>
<dbReference type="GO" id="GO:0009156">
    <property type="term" value="P:ribonucleoside monophosphate biosynthetic process"/>
    <property type="evidence" value="ECO:0007669"/>
    <property type="project" value="InterPro"/>
</dbReference>
<dbReference type="InterPro" id="IPR000842">
    <property type="entry name" value="PRib_PP_synth_CS"/>
</dbReference>
<feature type="domain" description="Ribose-phosphate pyrophosphokinase N-terminal" evidence="9">
    <location>
        <begin position="1"/>
        <end position="28"/>
    </location>
</feature>
<evidence type="ECO:0000256" key="5">
    <source>
        <dbReference type="ARBA" id="ARBA00022741"/>
    </source>
</evidence>
<keyword evidence="5" id="KW-0547">Nucleotide-binding</keyword>
<dbReference type="Pfam" id="PF13793">
    <property type="entry name" value="Pribosyltran_N"/>
    <property type="match status" value="1"/>
</dbReference>
<evidence type="ECO:0000313" key="10">
    <source>
        <dbReference type="EMBL" id="SVB43383.1"/>
    </source>
</evidence>
<dbReference type="GO" id="GO:0002189">
    <property type="term" value="C:ribose phosphate diphosphokinase complex"/>
    <property type="evidence" value="ECO:0007669"/>
    <property type="project" value="TreeGrafter"/>
</dbReference>
<dbReference type="InterPro" id="IPR005946">
    <property type="entry name" value="Rib-P_diPkinase"/>
</dbReference>
<dbReference type="InterPro" id="IPR029099">
    <property type="entry name" value="Pribosyltran_N"/>
</dbReference>
<dbReference type="GO" id="GO:0000287">
    <property type="term" value="F:magnesium ion binding"/>
    <property type="evidence" value="ECO:0007669"/>
    <property type="project" value="InterPro"/>
</dbReference>
<dbReference type="CDD" id="cd06223">
    <property type="entry name" value="PRTases_typeI"/>
    <property type="match status" value="1"/>
</dbReference>
<keyword evidence="3" id="KW-0479">Metal-binding</keyword>
<keyword evidence="2" id="KW-0808">Transferase</keyword>
<dbReference type="Pfam" id="PF14572">
    <property type="entry name" value="Pribosyl_synth"/>
    <property type="match status" value="1"/>
</dbReference>
<dbReference type="GO" id="GO:0005524">
    <property type="term" value="F:ATP binding"/>
    <property type="evidence" value="ECO:0007669"/>
    <property type="project" value="UniProtKB-KW"/>
</dbReference>
<dbReference type="Gene3D" id="3.40.50.2020">
    <property type="match status" value="2"/>
</dbReference>
<dbReference type="FunFam" id="3.40.50.2020:FF:000014">
    <property type="entry name" value="Ribose-phosphate pyrophosphokinase 1"/>
    <property type="match status" value="1"/>
</dbReference>
<dbReference type="GO" id="GO:0016301">
    <property type="term" value="F:kinase activity"/>
    <property type="evidence" value="ECO:0007669"/>
    <property type="project" value="UniProtKB-KW"/>
</dbReference>
<accession>A0A382E0B9</accession>
<evidence type="ECO:0000256" key="3">
    <source>
        <dbReference type="ARBA" id="ARBA00022723"/>
    </source>
</evidence>
<dbReference type="GO" id="GO:0006164">
    <property type="term" value="P:purine nucleotide biosynthetic process"/>
    <property type="evidence" value="ECO:0007669"/>
    <property type="project" value="TreeGrafter"/>
</dbReference>
<dbReference type="SUPFAM" id="SSF53271">
    <property type="entry name" value="PRTase-like"/>
    <property type="match status" value="1"/>
</dbReference>